<dbReference type="InterPro" id="IPR027385">
    <property type="entry name" value="Beta-barrel_OMP"/>
</dbReference>
<name>A0A7Y0LEZ0_9GAMM</name>
<dbReference type="InterPro" id="IPR011250">
    <property type="entry name" value="OMP/PagP_B-barrel"/>
</dbReference>
<dbReference type="GO" id="GO:0046930">
    <property type="term" value="C:pore complex"/>
    <property type="evidence" value="ECO:0007669"/>
    <property type="project" value="UniProtKB-KW"/>
</dbReference>
<evidence type="ECO:0000256" key="10">
    <source>
        <dbReference type="PROSITE-ProRule" id="PRU00473"/>
    </source>
</evidence>
<dbReference type="GO" id="GO:0009279">
    <property type="term" value="C:cell outer membrane"/>
    <property type="evidence" value="ECO:0007669"/>
    <property type="project" value="UniProtKB-SubCell"/>
</dbReference>
<dbReference type="InterPro" id="IPR036737">
    <property type="entry name" value="OmpA-like_sf"/>
</dbReference>
<dbReference type="EMBL" id="JABBXH010000004">
    <property type="protein sequence ID" value="NMP32446.1"/>
    <property type="molecule type" value="Genomic_DNA"/>
</dbReference>
<keyword evidence="8 10" id="KW-0472">Membrane</keyword>
<protein>
    <submittedName>
        <fullName evidence="13">OmpA family protein</fullName>
    </submittedName>
</protein>
<feature type="signal peptide" evidence="11">
    <location>
        <begin position="1"/>
        <end position="21"/>
    </location>
</feature>
<evidence type="ECO:0000256" key="4">
    <source>
        <dbReference type="ARBA" id="ARBA00022692"/>
    </source>
</evidence>
<dbReference type="SUPFAM" id="SSF56925">
    <property type="entry name" value="OMPA-like"/>
    <property type="match status" value="1"/>
</dbReference>
<organism evidence="13 14">
    <name type="scientific">Thalassotalea algicola</name>
    <dbReference type="NCBI Taxonomy" id="2716224"/>
    <lineage>
        <taxon>Bacteria</taxon>
        <taxon>Pseudomonadati</taxon>
        <taxon>Pseudomonadota</taxon>
        <taxon>Gammaproteobacteria</taxon>
        <taxon>Alteromonadales</taxon>
        <taxon>Colwelliaceae</taxon>
        <taxon>Thalassotalea</taxon>
    </lineage>
</organism>
<dbReference type="Pfam" id="PF00691">
    <property type="entry name" value="OmpA"/>
    <property type="match status" value="1"/>
</dbReference>
<dbReference type="PRINTS" id="PR01021">
    <property type="entry name" value="OMPADOMAIN"/>
</dbReference>
<comment type="caution">
    <text evidence="13">The sequence shown here is derived from an EMBL/GenBank/DDBJ whole genome shotgun (WGS) entry which is preliminary data.</text>
</comment>
<dbReference type="InterPro" id="IPR006664">
    <property type="entry name" value="OMP_bac"/>
</dbReference>
<comment type="subcellular location">
    <subcellularLocation>
        <location evidence="1">Cell outer membrane</location>
        <topology evidence="1">Multi-pass membrane protein</topology>
    </subcellularLocation>
</comment>
<dbReference type="Gene3D" id="3.30.1330.60">
    <property type="entry name" value="OmpA-like domain"/>
    <property type="match status" value="1"/>
</dbReference>
<dbReference type="GO" id="GO:0006811">
    <property type="term" value="P:monoatomic ion transport"/>
    <property type="evidence" value="ECO:0007669"/>
    <property type="project" value="UniProtKB-KW"/>
</dbReference>
<dbReference type="GO" id="GO:0015288">
    <property type="term" value="F:porin activity"/>
    <property type="evidence" value="ECO:0007669"/>
    <property type="project" value="UniProtKB-KW"/>
</dbReference>
<evidence type="ECO:0000256" key="6">
    <source>
        <dbReference type="ARBA" id="ARBA00023065"/>
    </source>
</evidence>
<feature type="chain" id="PRO_5030761306" evidence="11">
    <location>
        <begin position="22"/>
        <end position="356"/>
    </location>
</feature>
<dbReference type="Pfam" id="PF13505">
    <property type="entry name" value="OMP_b-brl"/>
    <property type="match status" value="1"/>
</dbReference>
<keyword evidence="3" id="KW-1134">Transmembrane beta strand</keyword>
<dbReference type="PANTHER" id="PTHR30329">
    <property type="entry name" value="STATOR ELEMENT OF FLAGELLAR MOTOR COMPLEX"/>
    <property type="match status" value="1"/>
</dbReference>
<keyword evidence="5 11" id="KW-0732">Signal</keyword>
<dbReference type="CDD" id="cd07185">
    <property type="entry name" value="OmpA_C-like"/>
    <property type="match status" value="1"/>
</dbReference>
<evidence type="ECO:0000256" key="9">
    <source>
        <dbReference type="ARBA" id="ARBA00023237"/>
    </source>
</evidence>
<evidence type="ECO:0000256" key="1">
    <source>
        <dbReference type="ARBA" id="ARBA00004571"/>
    </source>
</evidence>
<dbReference type="Proteomes" id="UP000568664">
    <property type="component" value="Unassembled WGS sequence"/>
</dbReference>
<evidence type="ECO:0000256" key="5">
    <source>
        <dbReference type="ARBA" id="ARBA00022729"/>
    </source>
</evidence>
<sequence length="356" mass="39537">MKFNKVSLALIAVTLGVSSYAAEQPEASVLVGQTYGGIHYSLFEADSDRVKYEDIGASSLDDGDGFGGELGYRFSESNELRIKYTDLSIDTHKNYGEQDGSATALDLLYFPDKKNLYLLGGFNRIDLREAELSANVGLGYRYYFSNRFAAYVEAKGNYQIEDHFKDFSSSIGVMYFFGENKPAPIKTTTPQSVVEKVEKDLDQDKDGVLDDKDNCADTPLTHLVDIHGCTLFSEKVKTMELVINFDNASSKIHNDYLPQLEKVVSFLTSYPAINLTIEGHTSALGSKAYNQQLSLERSQAVVDKLVNDFGIDSARLNAVGYGEERLINQETSEIAHAQNRRIMATMQVVNKVAVKK</sequence>
<keyword evidence="2" id="KW-0813">Transport</keyword>
<dbReference type="Gene3D" id="2.40.160.20">
    <property type="match status" value="1"/>
</dbReference>
<dbReference type="PROSITE" id="PS51123">
    <property type="entry name" value="OMPA_2"/>
    <property type="match status" value="1"/>
</dbReference>
<keyword evidence="4" id="KW-0812">Transmembrane</keyword>
<accession>A0A7Y0LEZ0</accession>
<gene>
    <name evidence="13" type="ORF">HII17_12815</name>
</gene>
<dbReference type="SUPFAM" id="SSF103088">
    <property type="entry name" value="OmpA-like"/>
    <property type="match status" value="1"/>
</dbReference>
<dbReference type="InterPro" id="IPR050330">
    <property type="entry name" value="Bact_OuterMem_StrucFunc"/>
</dbReference>
<keyword evidence="7" id="KW-0626">Porin</keyword>
<feature type="domain" description="OmpA-like" evidence="12">
    <location>
        <begin position="232"/>
        <end position="350"/>
    </location>
</feature>
<evidence type="ECO:0000256" key="11">
    <source>
        <dbReference type="SAM" id="SignalP"/>
    </source>
</evidence>
<reference evidence="13 14" key="1">
    <citation type="submission" date="2020-04" db="EMBL/GenBank/DDBJ databases">
        <title>Thalassotalea sp. M1531, isolated from the surface of marine red alga.</title>
        <authorList>
            <person name="Pang L."/>
            <person name="Lu D.-C."/>
        </authorList>
    </citation>
    <scope>NUCLEOTIDE SEQUENCE [LARGE SCALE GENOMIC DNA]</scope>
    <source>
        <strain evidence="13 14">M1531</strain>
    </source>
</reference>
<dbReference type="InterPro" id="IPR006665">
    <property type="entry name" value="OmpA-like"/>
</dbReference>
<dbReference type="AlphaFoldDB" id="A0A7Y0LEZ0"/>
<evidence type="ECO:0000313" key="14">
    <source>
        <dbReference type="Proteomes" id="UP000568664"/>
    </source>
</evidence>
<dbReference type="RefSeq" id="WP_169075780.1">
    <property type="nucleotide sequence ID" value="NZ_JABBXH010000004.1"/>
</dbReference>
<evidence type="ECO:0000256" key="7">
    <source>
        <dbReference type="ARBA" id="ARBA00023114"/>
    </source>
</evidence>
<evidence type="ECO:0000313" key="13">
    <source>
        <dbReference type="EMBL" id="NMP32446.1"/>
    </source>
</evidence>
<evidence type="ECO:0000256" key="2">
    <source>
        <dbReference type="ARBA" id="ARBA00022448"/>
    </source>
</evidence>
<evidence type="ECO:0000259" key="12">
    <source>
        <dbReference type="PROSITE" id="PS51123"/>
    </source>
</evidence>
<proteinExistence type="predicted"/>
<keyword evidence="14" id="KW-1185">Reference proteome</keyword>
<evidence type="ECO:0000256" key="3">
    <source>
        <dbReference type="ARBA" id="ARBA00022452"/>
    </source>
</evidence>
<keyword evidence="9" id="KW-0998">Cell outer membrane</keyword>
<evidence type="ECO:0000256" key="8">
    <source>
        <dbReference type="ARBA" id="ARBA00023136"/>
    </source>
</evidence>
<dbReference type="PANTHER" id="PTHR30329:SF21">
    <property type="entry name" value="LIPOPROTEIN YIAD-RELATED"/>
    <property type="match status" value="1"/>
</dbReference>
<keyword evidence="6" id="KW-0406">Ion transport</keyword>